<feature type="chain" id="PRO_5047512811" evidence="7">
    <location>
        <begin position="23"/>
        <end position="640"/>
    </location>
</feature>
<dbReference type="InterPro" id="IPR029207">
    <property type="entry name" value="FAM198"/>
</dbReference>
<accession>A0ABM0GWN4</accession>
<evidence type="ECO:0000313" key="9">
    <source>
        <dbReference type="RefSeq" id="XP_002738975.1"/>
    </source>
</evidence>
<feature type="compositionally biased region" description="Basic and acidic residues" evidence="6">
    <location>
        <begin position="202"/>
        <end position="211"/>
    </location>
</feature>
<keyword evidence="5" id="KW-0472">Membrane</keyword>
<evidence type="ECO:0000256" key="6">
    <source>
        <dbReference type="SAM" id="MobiDB-lite"/>
    </source>
</evidence>
<evidence type="ECO:0000256" key="3">
    <source>
        <dbReference type="ARBA" id="ARBA00007691"/>
    </source>
</evidence>
<sequence length="640" mass="73818">MVNLRRRMLFVAFAMLVPLLFTVLNIDKGIEITHIGVGQNSDIALNGRYGEFRDDTMKVGFDIAGHTNRIAADAPGYEHSTSDNRAAVDRVDKLTRNRQANSSNATIMKRGHAMVPSVVGESEHSQHTSLKQLDVRAFDDDTIIPSLVDNSSYMTNQESLSHEITNSSNAFKKQVDPRGNPGITLIRNVDLPSGQNNLKQNQDIHRKKENGGGHGYKRKNDTSREVFGVGKVDNNLHAEEHASRAELLDSGVNNDHTARQIDNLHEYNKERWGKQQKGRVYRLSETQPYSVNWWDLITEGEFKILVDEFANKDLRFGDEYPEWFSRTDIICMEKLSTNDVIDAFVKKDHPRLRLLVFNNTGSDRLLSFKRCTDQCGIQKSTRDWFEIVSFHLDRVIGLKRALPAVARIITAKPGSGLSMDTRFSDGLPRPVIWWDPDIKHGGEFMFDQNSLDLSWTDYQRELRYKCNSQTKTLRDYHCRTKIMNIEWSKLAMFDFILQIHDRLDRNCCGYDRDEGENCDWRHDGCDDINKQFLVHIMVHKYSVSRLVFIDNAGNHKRSRDHLNYRHLKGITEFPENSINILRSGKFREMMKRSLTIDRWFWIAVGGEDGVDTIIDILEERVKALLDYIDSNENIQIVSDY</sequence>
<keyword evidence="7" id="KW-0732">Signal</keyword>
<reference evidence="9" key="1">
    <citation type="submission" date="2025-08" db="UniProtKB">
        <authorList>
            <consortium name="RefSeq"/>
        </authorList>
    </citation>
    <scope>IDENTIFICATION</scope>
    <source>
        <tissue evidence="9">Testes</tissue>
    </source>
</reference>
<evidence type="ECO:0000256" key="5">
    <source>
        <dbReference type="ARBA" id="ARBA00023136"/>
    </source>
</evidence>
<evidence type="ECO:0000256" key="4">
    <source>
        <dbReference type="ARBA" id="ARBA00023034"/>
    </source>
</evidence>
<evidence type="ECO:0000256" key="2">
    <source>
        <dbReference type="ARBA" id="ARBA00004555"/>
    </source>
</evidence>
<dbReference type="PANTHER" id="PTHR15905:SF5">
    <property type="entry name" value="GOLGI-ASSOCIATED KINASE 1A"/>
    <property type="match status" value="1"/>
</dbReference>
<dbReference type="PANTHER" id="PTHR15905">
    <property type="entry name" value="GOLGI-ASSOCIATED KINASE 1B-RELATED"/>
    <property type="match status" value="1"/>
</dbReference>
<evidence type="ECO:0000256" key="1">
    <source>
        <dbReference type="ARBA" id="ARBA00004308"/>
    </source>
</evidence>
<dbReference type="Pfam" id="PF15051">
    <property type="entry name" value="FAM198"/>
    <property type="match status" value="1"/>
</dbReference>
<feature type="signal peptide" evidence="7">
    <location>
        <begin position="1"/>
        <end position="22"/>
    </location>
</feature>
<gene>
    <name evidence="9" type="primary">LOC100370575</name>
</gene>
<dbReference type="Proteomes" id="UP000694865">
    <property type="component" value="Unplaced"/>
</dbReference>
<name>A0ABM0GWN4_SACKO</name>
<comment type="subcellular location">
    <subcellularLocation>
        <location evidence="1">Endomembrane system</location>
    </subcellularLocation>
    <subcellularLocation>
        <location evidence="2">Golgi apparatus</location>
    </subcellularLocation>
</comment>
<protein>
    <submittedName>
        <fullName evidence="9">Uncharacterized protein LOC100370575</fullName>
    </submittedName>
</protein>
<proteinExistence type="inferred from homology"/>
<comment type="similarity">
    <text evidence="3">Belongs to the GASK family.</text>
</comment>
<evidence type="ECO:0000313" key="8">
    <source>
        <dbReference type="Proteomes" id="UP000694865"/>
    </source>
</evidence>
<evidence type="ECO:0000256" key="7">
    <source>
        <dbReference type="SAM" id="SignalP"/>
    </source>
</evidence>
<dbReference type="GeneID" id="100370575"/>
<keyword evidence="8" id="KW-1185">Reference proteome</keyword>
<dbReference type="RefSeq" id="XP_002738975.1">
    <property type="nucleotide sequence ID" value="XM_002738929.2"/>
</dbReference>
<feature type="region of interest" description="Disordered" evidence="6">
    <location>
        <begin position="187"/>
        <end position="224"/>
    </location>
</feature>
<organism evidence="8 9">
    <name type="scientific">Saccoglossus kowalevskii</name>
    <name type="common">Acorn worm</name>
    <dbReference type="NCBI Taxonomy" id="10224"/>
    <lineage>
        <taxon>Eukaryota</taxon>
        <taxon>Metazoa</taxon>
        <taxon>Hemichordata</taxon>
        <taxon>Enteropneusta</taxon>
        <taxon>Harrimaniidae</taxon>
        <taxon>Saccoglossus</taxon>
    </lineage>
</organism>
<keyword evidence="4" id="KW-0333">Golgi apparatus</keyword>